<protein>
    <submittedName>
        <fullName evidence="3">DUF4038 domain-containing protein</fullName>
    </submittedName>
</protein>
<gene>
    <name evidence="3" type="ORF">I8J29_10500</name>
</gene>
<evidence type="ECO:0000259" key="2">
    <source>
        <dbReference type="Pfam" id="PF16586"/>
    </source>
</evidence>
<dbReference type="InterPro" id="IPR013783">
    <property type="entry name" value="Ig-like_fold"/>
</dbReference>
<dbReference type="RefSeq" id="WP_208847573.1">
    <property type="nucleotide sequence ID" value="NZ_JAGGDJ010000005.1"/>
</dbReference>
<name>A0ABS3W8K4_9BACL</name>
<dbReference type="Pfam" id="PF16586">
    <property type="entry name" value="DUF5060"/>
    <property type="match status" value="1"/>
</dbReference>
<feature type="domain" description="DUF5060" evidence="2">
    <location>
        <begin position="6"/>
        <end position="71"/>
    </location>
</feature>
<dbReference type="InterPro" id="IPR025277">
    <property type="entry name" value="Apiosidase-like_cat_dom"/>
</dbReference>
<evidence type="ECO:0000313" key="3">
    <source>
        <dbReference type="EMBL" id="MBO7744629.1"/>
    </source>
</evidence>
<accession>A0ABS3W8K4</accession>
<comment type="caution">
    <text evidence="3">The sequence shown here is derived from an EMBL/GenBank/DDBJ whole genome shotgun (WGS) entry which is preliminary data.</text>
</comment>
<dbReference type="SUPFAM" id="SSF51445">
    <property type="entry name" value="(Trans)glycosidases"/>
    <property type="match status" value="1"/>
</dbReference>
<dbReference type="PANTHER" id="PTHR37836">
    <property type="entry name" value="LMO1036 PROTEIN"/>
    <property type="match status" value="1"/>
</dbReference>
<keyword evidence="4" id="KW-1185">Reference proteome</keyword>
<evidence type="ECO:0000259" key="1">
    <source>
        <dbReference type="Pfam" id="PF13204"/>
    </source>
</evidence>
<feature type="domain" description="Apiosidase-like catalytic" evidence="1">
    <location>
        <begin position="111"/>
        <end position="440"/>
    </location>
</feature>
<dbReference type="InterPro" id="IPR032260">
    <property type="entry name" value="DUF5060"/>
</dbReference>
<reference evidence="3 4" key="1">
    <citation type="submission" date="2021-03" db="EMBL/GenBank/DDBJ databases">
        <title>Paenibacillus artemisicola MWE-103 whole genome sequence.</title>
        <authorList>
            <person name="Ham Y.J."/>
        </authorList>
    </citation>
    <scope>NUCLEOTIDE SEQUENCE [LARGE SCALE GENOMIC DNA]</scope>
    <source>
        <strain evidence="3 4">MWE-103</strain>
    </source>
</reference>
<dbReference type="InterPro" id="IPR017853">
    <property type="entry name" value="GH"/>
</dbReference>
<dbReference type="EMBL" id="JAGGDJ010000005">
    <property type="protein sequence ID" value="MBO7744629.1"/>
    <property type="molecule type" value="Genomic_DNA"/>
</dbReference>
<dbReference type="Proteomes" id="UP000670947">
    <property type="component" value="Unassembled WGS sequence"/>
</dbReference>
<proteinExistence type="predicted"/>
<dbReference type="Gene3D" id="2.60.40.10">
    <property type="entry name" value="Immunoglobulins"/>
    <property type="match status" value="1"/>
</dbReference>
<dbReference type="PANTHER" id="PTHR37836:SF2">
    <property type="entry name" value="DUF4038 DOMAIN-CONTAINING PROTEIN"/>
    <property type="match status" value="1"/>
</dbReference>
<dbReference type="Gene3D" id="3.20.20.80">
    <property type="entry name" value="Glycosidases"/>
    <property type="match status" value="1"/>
</dbReference>
<evidence type="ECO:0000313" key="4">
    <source>
        <dbReference type="Proteomes" id="UP000670947"/>
    </source>
</evidence>
<organism evidence="3 4">
    <name type="scientific">Paenibacillus artemisiicola</name>
    <dbReference type="NCBI Taxonomy" id="1172618"/>
    <lineage>
        <taxon>Bacteria</taxon>
        <taxon>Bacillati</taxon>
        <taxon>Bacillota</taxon>
        <taxon>Bacilli</taxon>
        <taxon>Bacillales</taxon>
        <taxon>Paenibacillaceae</taxon>
        <taxon>Paenibacillus</taxon>
    </lineage>
</organism>
<dbReference type="Pfam" id="PF13204">
    <property type="entry name" value="Apiosidase"/>
    <property type="match status" value="1"/>
</dbReference>
<sequence length="541" mass="60582">MTTVQVRQNEVAELTFEAAVAYEDPFNHVRLEAFVSTPGGETLRVPGYWAGGSAWKIRYASPEIGEHRVITKCSTHRDEGLDARAATVVVEAYEGDNPLYKHGAVRAAAGRSCLEHADGTPFFWLADTWWMSLTDRLRWPDDFRWLAEDRIAKGFTAVQVVAGLYPDMGPFDARGANEGGQSWEADFARINPAFFDAADRKLAYMVEQGLMPCLVGCWGYYLDFAGKDKLRRHWEYLVARYGAYPLMWCVAGEANMPYYQWDAFKDAGKKAAYMARHKVEWTEMAAYIRSIDPFGRGLTIHPTEYGHEMVEDASVLDLDMLQTGHSGMLTVERTTARIQAAVAREPKTPVINAEACYEGIGGTSLADVQRMLFWNCVLNGACGHTYGANGIWQVNDEEQPYGASPTGIAWGHVFWKEAAALPGSKQVGLSKRLLARYDWWRFERHPEWLNPVPDDADVYARPYAAGIPGEVRIVYAPIHSVFPGLTVRELEPDVPYRAFLFDPATGEEYDLGRIVPEAGGTWPTGSLPVFHDWVLVLERAS</sequence>